<accession>Q10YD2</accession>
<dbReference type="PRINTS" id="PR00320">
    <property type="entry name" value="GPROTEINBRPT"/>
</dbReference>
<dbReference type="NCBIfam" id="NF045510">
    <property type="entry name" value="4Cys_prefix_kin"/>
    <property type="match status" value="1"/>
</dbReference>
<feature type="repeat" description="WD" evidence="5">
    <location>
        <begin position="458"/>
        <end position="499"/>
    </location>
</feature>
<evidence type="ECO:0000259" key="8">
    <source>
        <dbReference type="PROSITE" id="PS50011"/>
    </source>
</evidence>
<evidence type="ECO:0000256" key="2">
    <source>
        <dbReference type="ARBA" id="ARBA00022737"/>
    </source>
</evidence>
<proteinExistence type="predicted"/>
<sequence>MSYCLNPQCQNPQNPEGTLYCIACGSKLLLRERYRPIKPIGRGGFGRTFFAVDEDKPSHPPCVIKQFLPQNTGDPKKAAELFQQEAVRLDELGKHPQIPELLAHFEQDNYQYLVQEFIDGSNLAQESIKNGPFDSNQIQQMLNELLPVLKFIHEQKVIHRDLKPENIICRSSTPETIGWMTNTNKLVLVDFGAAKVITGTSLMQPGTIIGSPEYVAPEQLRGHAIFASDIYSLGVTCIYLLTQISPFDLFDVMADKWVWRDYLNQPFNSKLGKVIDKMLMTNPQIRYQSALEVMKELNPTQAFPTAPNTFPPTASTTKRSTSSPIPNRPTMATYTSPKQPTKQSTNSITAPPYVIQPTVLPQPQQSTWKCVLTLTGHFDSVNSVAFSPDNQILASGSRDKTIEIWDMTKGKRWFTLTGHGNSVSSVAFSPDNQMLASGSRDKTIEIWDMKKGKRWFTLLGHSDWVDTVAFSPDNQMLASGGRDRAIEIWNLQKARRWFTLAGHQDRVYTVAFNKDGGILASGGRDQTIKIWDLQKAKELFSIQGHSDWVRSLSFSPDGGVLGSGSRDGTVKLWQVYGGELISTPIQHLKYGVSDVLSVGFSPNGKIVAAGYRNGVINLWDAVTGELLETLNGHSSDVFSVVFSQDGRSLASGSNDKTIKIWQVP</sequence>
<evidence type="ECO:0000256" key="4">
    <source>
        <dbReference type="ARBA" id="ARBA00022840"/>
    </source>
</evidence>
<dbReference type="EMBL" id="CP000393">
    <property type="protein sequence ID" value="ABG52742.1"/>
    <property type="molecule type" value="Genomic_DNA"/>
</dbReference>
<feature type="repeat" description="WD" evidence="5">
    <location>
        <begin position="374"/>
        <end position="415"/>
    </location>
</feature>
<feature type="region of interest" description="Disordered" evidence="7">
    <location>
        <begin position="302"/>
        <end position="349"/>
    </location>
</feature>
<name>Q10YD2_TRIEI</name>
<feature type="binding site" evidence="6">
    <location>
        <position position="65"/>
    </location>
    <ligand>
        <name>ATP</name>
        <dbReference type="ChEBI" id="CHEBI:30616"/>
    </ligand>
</feature>
<feature type="repeat" description="WD" evidence="5">
    <location>
        <begin position="630"/>
        <end position="664"/>
    </location>
</feature>
<dbReference type="SUPFAM" id="SSF56112">
    <property type="entry name" value="Protein kinase-like (PK-like)"/>
    <property type="match status" value="1"/>
</dbReference>
<dbReference type="Pfam" id="PF00400">
    <property type="entry name" value="WD40"/>
    <property type="match status" value="7"/>
</dbReference>
<dbReference type="CDD" id="cd14014">
    <property type="entry name" value="STKc_PknB_like"/>
    <property type="match status" value="1"/>
</dbReference>
<keyword evidence="4 6" id="KW-0067">ATP-binding</keyword>
<feature type="domain" description="Protein kinase" evidence="8">
    <location>
        <begin position="34"/>
        <end position="301"/>
    </location>
</feature>
<dbReference type="CDD" id="cd00200">
    <property type="entry name" value="WD40"/>
    <property type="match status" value="1"/>
</dbReference>
<dbReference type="InterPro" id="IPR000719">
    <property type="entry name" value="Prot_kinase_dom"/>
</dbReference>
<keyword evidence="9" id="KW-0723">Serine/threonine-protein kinase</keyword>
<reference evidence="9" key="1">
    <citation type="submission" date="2006-06" db="EMBL/GenBank/DDBJ databases">
        <title>Complete sequence of Trichodesmium erythraeum IMS101.</title>
        <authorList>
            <consortium name="US DOE Joint Genome Institute"/>
            <person name="Copeland A."/>
            <person name="Lucas S."/>
            <person name="Lapidus A."/>
            <person name="Barry K."/>
            <person name="Detter J.C."/>
            <person name="Glavina del Rio T."/>
            <person name="Hammon N."/>
            <person name="Israni S."/>
            <person name="Dalin E."/>
            <person name="Tice H."/>
            <person name="Pitluck S."/>
            <person name="Kiss H."/>
            <person name="Munk A.C."/>
            <person name="Brettin T."/>
            <person name="Bruce D."/>
            <person name="Han C."/>
            <person name="Tapia R."/>
            <person name="Gilna P."/>
            <person name="Schmutz J."/>
            <person name="Larimer F."/>
            <person name="Land M."/>
            <person name="Hauser L."/>
            <person name="Kyrpides N."/>
            <person name="Kim E."/>
            <person name="Richardson P."/>
        </authorList>
    </citation>
    <scope>NUCLEOTIDE SEQUENCE [LARGE SCALE GENOMIC DNA]</scope>
    <source>
        <strain evidence="9">IMS101</strain>
    </source>
</reference>
<dbReference type="GO" id="GO:0005524">
    <property type="term" value="F:ATP binding"/>
    <property type="evidence" value="ECO:0007669"/>
    <property type="project" value="UniProtKB-UniRule"/>
</dbReference>
<dbReference type="PROSITE" id="PS00107">
    <property type="entry name" value="PROTEIN_KINASE_ATP"/>
    <property type="match status" value="1"/>
</dbReference>
<keyword evidence="3 6" id="KW-0547">Nucleotide-binding</keyword>
<dbReference type="InterPro" id="IPR015943">
    <property type="entry name" value="WD40/YVTN_repeat-like_dom_sf"/>
</dbReference>
<evidence type="ECO:0000256" key="6">
    <source>
        <dbReference type="PROSITE-ProRule" id="PRU10141"/>
    </source>
</evidence>
<dbReference type="HOGENOM" id="CLU_000288_135_4_3"/>
<dbReference type="SMART" id="SM00320">
    <property type="entry name" value="WD40"/>
    <property type="match status" value="7"/>
</dbReference>
<dbReference type="OrthoDB" id="500858at2"/>
<dbReference type="InterPro" id="IPR019775">
    <property type="entry name" value="WD40_repeat_CS"/>
</dbReference>
<feature type="compositionally biased region" description="Low complexity" evidence="7">
    <location>
        <begin position="302"/>
        <end position="317"/>
    </location>
</feature>
<keyword evidence="1 5" id="KW-0853">WD repeat</keyword>
<evidence type="ECO:0000256" key="3">
    <source>
        <dbReference type="ARBA" id="ARBA00022741"/>
    </source>
</evidence>
<feature type="repeat" description="WD" evidence="5">
    <location>
        <begin position="416"/>
        <end position="457"/>
    </location>
</feature>
<dbReference type="RefSeq" id="WP_011613074.1">
    <property type="nucleotide sequence ID" value="NC_008312.1"/>
</dbReference>
<dbReference type="InterPro" id="IPR036322">
    <property type="entry name" value="WD40_repeat_dom_sf"/>
</dbReference>
<dbReference type="PROSITE" id="PS50082">
    <property type="entry name" value="WD_REPEATS_2"/>
    <property type="match status" value="7"/>
</dbReference>
<dbReference type="Gene3D" id="1.10.510.10">
    <property type="entry name" value="Transferase(Phosphotransferase) domain 1"/>
    <property type="match status" value="1"/>
</dbReference>
<dbReference type="InterPro" id="IPR008271">
    <property type="entry name" value="Ser/Thr_kinase_AS"/>
</dbReference>
<dbReference type="Gene3D" id="2.130.10.10">
    <property type="entry name" value="YVTN repeat-like/Quinoprotein amine dehydrogenase"/>
    <property type="match status" value="2"/>
</dbReference>
<feature type="repeat" description="WD" evidence="5">
    <location>
        <begin position="588"/>
        <end position="629"/>
    </location>
</feature>
<dbReference type="Pfam" id="PF00069">
    <property type="entry name" value="Pkinase"/>
    <property type="match status" value="1"/>
</dbReference>
<dbReference type="eggNOG" id="COG0515">
    <property type="taxonomic scope" value="Bacteria"/>
</dbReference>
<feature type="compositionally biased region" description="Polar residues" evidence="7">
    <location>
        <begin position="318"/>
        <end position="349"/>
    </location>
</feature>
<evidence type="ECO:0000256" key="7">
    <source>
        <dbReference type="SAM" id="MobiDB-lite"/>
    </source>
</evidence>
<evidence type="ECO:0000313" key="9">
    <source>
        <dbReference type="EMBL" id="ABG52742.1"/>
    </source>
</evidence>
<evidence type="ECO:0000256" key="5">
    <source>
        <dbReference type="PROSITE-ProRule" id="PRU00221"/>
    </source>
</evidence>
<dbReference type="PROSITE" id="PS00108">
    <property type="entry name" value="PROTEIN_KINASE_ST"/>
    <property type="match status" value="1"/>
</dbReference>
<gene>
    <name evidence="9" type="ordered locus">Tery_3681</name>
</gene>
<feature type="repeat" description="WD" evidence="5">
    <location>
        <begin position="500"/>
        <end position="541"/>
    </location>
</feature>
<keyword evidence="2" id="KW-0677">Repeat</keyword>
<keyword evidence="9" id="KW-0808">Transferase</keyword>
<organism evidence="9">
    <name type="scientific">Trichodesmium erythraeum (strain IMS101)</name>
    <dbReference type="NCBI Taxonomy" id="203124"/>
    <lineage>
        <taxon>Bacteria</taxon>
        <taxon>Bacillati</taxon>
        <taxon>Cyanobacteriota</taxon>
        <taxon>Cyanophyceae</taxon>
        <taxon>Oscillatoriophycideae</taxon>
        <taxon>Oscillatoriales</taxon>
        <taxon>Microcoleaceae</taxon>
        <taxon>Trichodesmium</taxon>
    </lineage>
</organism>
<dbReference type="SUPFAM" id="SSF50978">
    <property type="entry name" value="WD40 repeat-like"/>
    <property type="match status" value="1"/>
</dbReference>
<protein>
    <submittedName>
        <fullName evidence="9">Serine/threonine protein kinase with WD40 repeats</fullName>
    </submittedName>
</protein>
<dbReference type="InterPro" id="IPR020472">
    <property type="entry name" value="WD40_PAC1"/>
</dbReference>
<dbReference type="STRING" id="203124.Tery_3681"/>
<dbReference type="InterPro" id="IPR001680">
    <property type="entry name" value="WD40_rpt"/>
</dbReference>
<dbReference type="KEGG" id="ter:Tery_3681"/>
<evidence type="ECO:0000256" key="1">
    <source>
        <dbReference type="ARBA" id="ARBA00022574"/>
    </source>
</evidence>
<feature type="repeat" description="WD" evidence="5">
    <location>
        <begin position="542"/>
        <end position="583"/>
    </location>
</feature>
<dbReference type="PANTHER" id="PTHR22847">
    <property type="entry name" value="WD40 REPEAT PROTEIN"/>
    <property type="match status" value="1"/>
</dbReference>
<dbReference type="eggNOG" id="COG2319">
    <property type="taxonomic scope" value="Bacteria"/>
</dbReference>
<dbReference type="AlphaFoldDB" id="Q10YD2"/>
<dbReference type="GO" id="GO:0004674">
    <property type="term" value="F:protein serine/threonine kinase activity"/>
    <property type="evidence" value="ECO:0007669"/>
    <property type="project" value="UniProtKB-KW"/>
</dbReference>
<dbReference type="InterPro" id="IPR011009">
    <property type="entry name" value="Kinase-like_dom_sf"/>
</dbReference>
<dbReference type="PROSITE" id="PS50294">
    <property type="entry name" value="WD_REPEATS_REGION"/>
    <property type="match status" value="6"/>
</dbReference>
<dbReference type="PROSITE" id="PS00678">
    <property type="entry name" value="WD_REPEATS_1"/>
    <property type="match status" value="4"/>
</dbReference>
<dbReference type="SMART" id="SM00220">
    <property type="entry name" value="S_TKc"/>
    <property type="match status" value="1"/>
</dbReference>
<dbReference type="InterPro" id="IPR017441">
    <property type="entry name" value="Protein_kinase_ATP_BS"/>
</dbReference>
<dbReference type="PROSITE" id="PS50011">
    <property type="entry name" value="PROTEIN_KINASE_DOM"/>
    <property type="match status" value="1"/>
</dbReference>
<dbReference type="PANTHER" id="PTHR22847:SF637">
    <property type="entry name" value="WD REPEAT DOMAIN 5B"/>
    <property type="match status" value="1"/>
</dbReference>
<keyword evidence="9" id="KW-0418">Kinase</keyword>